<comment type="caution">
    <text evidence="1">The sequence shown here is derived from an EMBL/GenBank/DDBJ whole genome shotgun (WGS) entry which is preliminary data.</text>
</comment>
<gene>
    <name evidence="1" type="ORF">GCM10010449_08860</name>
</gene>
<dbReference type="Proteomes" id="UP001501637">
    <property type="component" value="Unassembled WGS sequence"/>
</dbReference>
<protein>
    <submittedName>
        <fullName evidence="1">Uncharacterized protein</fullName>
    </submittedName>
</protein>
<evidence type="ECO:0000313" key="1">
    <source>
        <dbReference type="EMBL" id="GAA3087563.1"/>
    </source>
</evidence>
<dbReference type="EMBL" id="BAAAUG010000019">
    <property type="protein sequence ID" value="GAA3087563.1"/>
    <property type="molecule type" value="Genomic_DNA"/>
</dbReference>
<accession>A0ABP6MC73</accession>
<keyword evidence="2" id="KW-1185">Reference proteome</keyword>
<proteinExistence type="predicted"/>
<organism evidence="1 2">
    <name type="scientific">Streptomyces rectiviolaceus</name>
    <dbReference type="NCBI Taxonomy" id="332591"/>
    <lineage>
        <taxon>Bacteria</taxon>
        <taxon>Bacillati</taxon>
        <taxon>Actinomycetota</taxon>
        <taxon>Actinomycetes</taxon>
        <taxon>Kitasatosporales</taxon>
        <taxon>Streptomycetaceae</taxon>
        <taxon>Streptomyces</taxon>
    </lineage>
</organism>
<sequence length="256" mass="29324">MHGFKNVTPLPGLPDAWHWSPVRTLNFAGALSADGRRLLQLSCRDWFDEELAVATMKFARERESEIFARNPHLGTADGFTPPRTAAGEHRAFDVVVGIAPETHGFYRVENPDLTPHVRLVFPAYAHEFSGRETLDEAITRYRMLRLNEFDRRDPVPYLKMRYANTRTRGRSTNRGRGFTKEQNLEQELRLLENAPGSFVEFENRHGKVWRVEWHDGPWLLGEWGTAAGPPQDPDAAAPREIDLEDLLAFAHARLRD</sequence>
<name>A0ABP6MC73_9ACTN</name>
<reference evidence="2" key="1">
    <citation type="journal article" date="2019" name="Int. J. Syst. Evol. Microbiol.">
        <title>The Global Catalogue of Microorganisms (GCM) 10K type strain sequencing project: providing services to taxonomists for standard genome sequencing and annotation.</title>
        <authorList>
            <consortium name="The Broad Institute Genomics Platform"/>
            <consortium name="The Broad Institute Genome Sequencing Center for Infectious Disease"/>
            <person name="Wu L."/>
            <person name="Ma J."/>
        </authorList>
    </citation>
    <scope>NUCLEOTIDE SEQUENCE [LARGE SCALE GENOMIC DNA]</scope>
    <source>
        <strain evidence="2">JCM 9092</strain>
    </source>
</reference>
<evidence type="ECO:0000313" key="2">
    <source>
        <dbReference type="Proteomes" id="UP001501637"/>
    </source>
</evidence>